<protein>
    <submittedName>
        <fullName evidence="1">Uncharacterized protein</fullName>
    </submittedName>
</protein>
<dbReference type="EMBL" id="DRUY01000122">
    <property type="protein sequence ID" value="HHI65632.1"/>
    <property type="molecule type" value="Genomic_DNA"/>
</dbReference>
<reference evidence="1" key="1">
    <citation type="journal article" date="2020" name="mSystems">
        <title>Genome- and Community-Level Interaction Insights into Carbon Utilization and Element Cycling Functions of Hydrothermarchaeota in Hydrothermal Sediment.</title>
        <authorList>
            <person name="Zhou Z."/>
            <person name="Liu Y."/>
            <person name="Xu W."/>
            <person name="Pan J."/>
            <person name="Luo Z.H."/>
            <person name="Li M."/>
        </authorList>
    </citation>
    <scope>NUCLEOTIDE SEQUENCE [LARGE SCALE GENOMIC DNA]</scope>
    <source>
        <strain evidence="1">SpSt-1019</strain>
    </source>
</reference>
<name>A0A7C5PQR8_9BACT</name>
<dbReference type="AlphaFoldDB" id="A0A7C5PQR8"/>
<proteinExistence type="predicted"/>
<accession>A0A7C5PQR8</accession>
<organism evidence="1">
    <name type="scientific">Thermodesulfobium narugense</name>
    <dbReference type="NCBI Taxonomy" id="184064"/>
    <lineage>
        <taxon>Bacteria</taxon>
        <taxon>Pseudomonadati</taxon>
        <taxon>Thermodesulfobiota</taxon>
        <taxon>Thermodesulfobiia</taxon>
        <taxon>Thermodesulfobiales</taxon>
        <taxon>Thermodesulfobiaceae</taxon>
        <taxon>Thermodesulfobium</taxon>
    </lineage>
</organism>
<comment type="caution">
    <text evidence="1">The sequence shown here is derived from an EMBL/GenBank/DDBJ whole genome shotgun (WGS) entry which is preliminary data.</text>
</comment>
<evidence type="ECO:0000313" key="1">
    <source>
        <dbReference type="EMBL" id="HHI65632.1"/>
    </source>
</evidence>
<gene>
    <name evidence="1" type="ORF">ENL70_03680</name>
</gene>
<sequence length="107" mass="12265">MKLLRLFIFLCLLCVSVFVSTSYDFVLNTNVPARAESDQFVFYKVYKVWFSDGTFAKIEARRAWMVDWDLSVSGVNIGTIEGNITKEKVAEFAKKYFGKDIIKITDG</sequence>